<accession>A0A645HFF5</accession>
<protein>
    <submittedName>
        <fullName evidence="1">Uncharacterized protein</fullName>
    </submittedName>
</protein>
<organism evidence="1">
    <name type="scientific">bioreactor metagenome</name>
    <dbReference type="NCBI Taxonomy" id="1076179"/>
    <lineage>
        <taxon>unclassified sequences</taxon>
        <taxon>metagenomes</taxon>
        <taxon>ecological metagenomes</taxon>
    </lineage>
</organism>
<dbReference type="AlphaFoldDB" id="A0A645HFF5"/>
<evidence type="ECO:0000313" key="1">
    <source>
        <dbReference type="EMBL" id="MPN37765.1"/>
    </source>
</evidence>
<gene>
    <name evidence="1" type="ORF">SDC9_185286</name>
</gene>
<dbReference type="EMBL" id="VSSQ01092618">
    <property type="protein sequence ID" value="MPN37765.1"/>
    <property type="molecule type" value="Genomic_DNA"/>
</dbReference>
<comment type="caution">
    <text evidence="1">The sequence shown here is derived from an EMBL/GenBank/DDBJ whole genome shotgun (WGS) entry which is preliminary data.</text>
</comment>
<proteinExistence type="predicted"/>
<reference evidence="1" key="1">
    <citation type="submission" date="2019-08" db="EMBL/GenBank/DDBJ databases">
        <authorList>
            <person name="Kucharzyk K."/>
            <person name="Murdoch R.W."/>
            <person name="Higgins S."/>
            <person name="Loffler F."/>
        </authorList>
    </citation>
    <scope>NUCLEOTIDE SEQUENCE</scope>
</reference>
<sequence>MTRKGCGPDDKIENIIMNSLGIVDNFSIENKQLLLKKGTEVIMVYQINNRK</sequence>
<name>A0A645HFF5_9ZZZZ</name>